<reference evidence="1 2" key="1">
    <citation type="submission" date="2014-09" db="EMBL/GenBank/DDBJ databases">
        <title>Whole Genome Shotgun of Flavobacterium aquatile LMG 4008.</title>
        <authorList>
            <person name="Gale A.N."/>
            <person name="Pipes S.E."/>
            <person name="Newman J.D."/>
        </authorList>
    </citation>
    <scope>NUCLEOTIDE SEQUENCE [LARGE SCALE GENOMIC DNA]</scope>
    <source>
        <strain evidence="1 2">LMG 4008</strain>
    </source>
</reference>
<dbReference type="AlphaFoldDB" id="A0A095SRK5"/>
<sequence>MKNAKLFIGQLHTIIFKRLVIFSILLLTISSCNNKEIDFEKRIGIVKKAINQKKIDSLKPYLANGYTIKGLPDGMESMILPILIQKLPSLKKFIITSNSKEKRGNRIKVTFYDVNDSIIKSNFLIAKDGKFLELNILEDAKINTEIEK</sequence>
<organism evidence="1 2">
    <name type="scientific">Flavobacterium aquatile LMG 4008 = ATCC 11947</name>
    <dbReference type="NCBI Taxonomy" id="1453498"/>
    <lineage>
        <taxon>Bacteria</taxon>
        <taxon>Pseudomonadati</taxon>
        <taxon>Bacteroidota</taxon>
        <taxon>Flavobacteriia</taxon>
        <taxon>Flavobacteriales</taxon>
        <taxon>Flavobacteriaceae</taxon>
        <taxon>Flavobacterium</taxon>
    </lineage>
</organism>
<dbReference type="EMBL" id="JRHH01000006">
    <property type="protein sequence ID" value="KGD66989.1"/>
    <property type="molecule type" value="Genomic_DNA"/>
</dbReference>
<name>A0A095SRK5_9FLAO</name>
<keyword evidence="2" id="KW-1185">Reference proteome</keyword>
<proteinExistence type="predicted"/>
<accession>A0A095SRK5</accession>
<evidence type="ECO:0000313" key="1">
    <source>
        <dbReference type="EMBL" id="KGD66989.1"/>
    </source>
</evidence>
<gene>
    <name evidence="1" type="ORF">LG45_16375</name>
</gene>
<dbReference type="RefSeq" id="WP_035129105.1">
    <property type="nucleotide sequence ID" value="NZ_JRHH01000006.1"/>
</dbReference>
<protein>
    <recommendedName>
        <fullName evidence="3">Lipoprotein</fullName>
    </recommendedName>
</protein>
<evidence type="ECO:0008006" key="3">
    <source>
        <dbReference type="Google" id="ProtNLM"/>
    </source>
</evidence>
<dbReference type="Proteomes" id="UP000029554">
    <property type="component" value="Unassembled WGS sequence"/>
</dbReference>
<evidence type="ECO:0000313" key="2">
    <source>
        <dbReference type="Proteomes" id="UP000029554"/>
    </source>
</evidence>
<comment type="caution">
    <text evidence="1">The sequence shown here is derived from an EMBL/GenBank/DDBJ whole genome shotgun (WGS) entry which is preliminary data.</text>
</comment>
<dbReference type="OrthoDB" id="1365524at2"/>
<dbReference type="PROSITE" id="PS51257">
    <property type="entry name" value="PROKAR_LIPOPROTEIN"/>
    <property type="match status" value="1"/>
</dbReference>